<proteinExistence type="predicted"/>
<keyword evidence="2" id="KW-1185">Reference proteome</keyword>
<comment type="caution">
    <text evidence="1">The sequence shown here is derived from an EMBL/GenBank/DDBJ whole genome shotgun (WGS) entry which is preliminary data.</text>
</comment>
<evidence type="ECO:0000313" key="1">
    <source>
        <dbReference type="EMBL" id="KAJ5738172.1"/>
    </source>
</evidence>
<sequence>MVNTLHHLSANRAGFHALWGPKRTSRTPSTEEVYEPMDWAPTNNTVNAQSGWINRQWTSGEKKDDVYGVAGQTAELQPAR</sequence>
<evidence type="ECO:0000313" key="2">
    <source>
        <dbReference type="Proteomes" id="UP001215712"/>
    </source>
</evidence>
<dbReference type="Proteomes" id="UP001215712">
    <property type="component" value="Unassembled WGS sequence"/>
</dbReference>
<gene>
    <name evidence="1" type="ORF">N7493_001327</name>
</gene>
<organism evidence="1 2">
    <name type="scientific">Penicillium malachiteum</name>
    <dbReference type="NCBI Taxonomy" id="1324776"/>
    <lineage>
        <taxon>Eukaryota</taxon>
        <taxon>Fungi</taxon>
        <taxon>Dikarya</taxon>
        <taxon>Ascomycota</taxon>
        <taxon>Pezizomycotina</taxon>
        <taxon>Eurotiomycetes</taxon>
        <taxon>Eurotiomycetidae</taxon>
        <taxon>Eurotiales</taxon>
        <taxon>Aspergillaceae</taxon>
        <taxon>Penicillium</taxon>
    </lineage>
</organism>
<protein>
    <submittedName>
        <fullName evidence="1">Uncharacterized protein</fullName>
    </submittedName>
</protein>
<name>A0AAD6HU05_9EURO</name>
<dbReference type="EMBL" id="JAQJAN010000002">
    <property type="protein sequence ID" value="KAJ5738172.1"/>
    <property type="molecule type" value="Genomic_DNA"/>
</dbReference>
<accession>A0AAD6HU05</accession>
<dbReference type="AlphaFoldDB" id="A0AAD6HU05"/>
<reference evidence="1" key="1">
    <citation type="journal article" date="2023" name="IMA Fungus">
        <title>Comparative genomic study of the Penicillium genus elucidates a diverse pangenome and 15 lateral gene transfer events.</title>
        <authorList>
            <person name="Petersen C."/>
            <person name="Sorensen T."/>
            <person name="Nielsen M.R."/>
            <person name="Sondergaard T.E."/>
            <person name="Sorensen J.L."/>
            <person name="Fitzpatrick D.A."/>
            <person name="Frisvad J.C."/>
            <person name="Nielsen K.L."/>
        </authorList>
    </citation>
    <scope>NUCLEOTIDE SEQUENCE</scope>
    <source>
        <strain evidence="1">IBT 17514</strain>
    </source>
</reference>
<reference evidence="1" key="2">
    <citation type="submission" date="2023-01" db="EMBL/GenBank/DDBJ databases">
        <authorList>
            <person name="Petersen C."/>
        </authorList>
    </citation>
    <scope>NUCLEOTIDE SEQUENCE</scope>
    <source>
        <strain evidence="1">IBT 17514</strain>
    </source>
</reference>